<dbReference type="PANTHER" id="PTHR23501">
    <property type="entry name" value="MAJOR FACILITATOR SUPERFAMILY"/>
    <property type="match status" value="1"/>
</dbReference>
<comment type="similarity">
    <text evidence="2">Belongs to the major facilitator superfamily.</text>
</comment>
<keyword evidence="4 7" id="KW-1133">Transmembrane helix</keyword>
<dbReference type="Gene3D" id="1.20.1250.20">
    <property type="entry name" value="MFS general substrate transporter like domains"/>
    <property type="match status" value="2"/>
</dbReference>
<feature type="transmembrane region" description="Helical" evidence="7">
    <location>
        <begin position="189"/>
        <end position="208"/>
    </location>
</feature>
<feature type="transmembrane region" description="Helical" evidence="7">
    <location>
        <begin position="131"/>
        <end position="150"/>
    </location>
</feature>
<feature type="transmembrane region" description="Helical" evidence="7">
    <location>
        <begin position="63"/>
        <end position="88"/>
    </location>
</feature>
<evidence type="ECO:0000256" key="7">
    <source>
        <dbReference type="SAM" id="Phobius"/>
    </source>
</evidence>
<evidence type="ECO:0000259" key="8">
    <source>
        <dbReference type="PROSITE" id="PS50850"/>
    </source>
</evidence>
<dbReference type="HOGENOM" id="CLU_000960_22_0_1"/>
<feature type="transmembrane region" description="Helical" evidence="7">
    <location>
        <begin position="366"/>
        <end position="388"/>
    </location>
</feature>
<evidence type="ECO:0000313" key="10">
    <source>
        <dbReference type="Proteomes" id="UP000000707"/>
    </source>
</evidence>
<accession>G3BEF6</accession>
<comment type="subcellular location">
    <subcellularLocation>
        <location evidence="1">Membrane</location>
        <topology evidence="1">Multi-pass membrane protein</topology>
    </subcellularLocation>
</comment>
<sequence>MKDEIKNIHSNEHTHLGPELCSSDDGNSTAPADPPAATTPDKERDLSDRLGDAHLNILPRKKLITIMFIMAFNVFTAFVDQTAVTIALPTLAKELNAEKTINWAGTASLLANCVCQVLFGRLADIFGRKGVLLYSLAFLGIADLACGFAQTGVQFYIFRALAGVGTGGIQAMTMVLISDIVTLKQRGNYQGILGANVGLGNACGPFLMSAFVSSSSWRNFYHMLPGLVAIQMATTYFFVEDRKKHLDSVLTKKEKFMKVDYIGMFFSTAGLTLILVPLNGGGSTYSWNSVLVIVMFVVGGLCSVAFIVVEWKIPKLPMIPLNLFQSTSLNLIFSSNFFYGLIYFSFQYYLPYYFQIVLGKTEMQSAVLQVGMVLIQALMSTIAGQIISRSGHYKYVICGGYGSWLLGLGLLMLFDINTPDGEIVGILLVIGCGVGWTFQPSVVAAQAQSRKADRAVVISTRNVVRCLGGAIGTAVASLIVTNTVMAEINKAFSNPDNYDNISVGYLTYLKEHIYNKISVQGLTDGQVTVVKKMYMKAIRNYFYMTIPLMGFCFISAFFVKDRGLRCIDEVIEKEEKESEV</sequence>
<gene>
    <name evidence="9" type="ORF">CANTEDRAFT_109838</name>
</gene>
<feature type="transmembrane region" description="Helical" evidence="7">
    <location>
        <begin position="156"/>
        <end position="177"/>
    </location>
</feature>
<feature type="transmembrane region" description="Helical" evidence="7">
    <location>
        <begin position="220"/>
        <end position="239"/>
    </location>
</feature>
<evidence type="ECO:0000313" key="9">
    <source>
        <dbReference type="EMBL" id="EGV61179.1"/>
    </source>
</evidence>
<feature type="domain" description="Major facilitator superfamily (MFS) profile" evidence="8">
    <location>
        <begin position="66"/>
        <end position="564"/>
    </location>
</feature>
<dbReference type="InterPro" id="IPR020846">
    <property type="entry name" value="MFS_dom"/>
</dbReference>
<keyword evidence="3 7" id="KW-0812">Transmembrane</keyword>
<dbReference type="EMBL" id="GL996528">
    <property type="protein sequence ID" value="EGV61179.1"/>
    <property type="molecule type" value="Genomic_DNA"/>
</dbReference>
<dbReference type="SUPFAM" id="SSF103473">
    <property type="entry name" value="MFS general substrate transporter"/>
    <property type="match status" value="1"/>
</dbReference>
<evidence type="ECO:0000256" key="5">
    <source>
        <dbReference type="ARBA" id="ARBA00023136"/>
    </source>
</evidence>
<dbReference type="OrthoDB" id="10021397at2759"/>
<protein>
    <recommendedName>
        <fullName evidence="8">Major facilitator superfamily (MFS) profile domain-containing protein</fullName>
    </recommendedName>
</protein>
<dbReference type="KEGG" id="cten:18246146"/>
<feature type="transmembrane region" description="Helical" evidence="7">
    <location>
        <begin position="395"/>
        <end position="414"/>
    </location>
</feature>
<dbReference type="PANTHER" id="PTHR23501:SF78">
    <property type="entry name" value="MAJOR FACILITATOR SUPERFAMILY (MFS) PROFILE DOMAIN-CONTAINING PROTEIN-RELATED"/>
    <property type="match status" value="1"/>
</dbReference>
<feature type="transmembrane region" description="Helical" evidence="7">
    <location>
        <begin position="541"/>
        <end position="559"/>
    </location>
</feature>
<feature type="transmembrane region" description="Helical" evidence="7">
    <location>
        <begin position="100"/>
        <end position="119"/>
    </location>
</feature>
<dbReference type="AlphaFoldDB" id="G3BEF6"/>
<dbReference type="Pfam" id="PF07690">
    <property type="entry name" value="MFS_1"/>
    <property type="match status" value="1"/>
</dbReference>
<evidence type="ECO:0000256" key="1">
    <source>
        <dbReference type="ARBA" id="ARBA00004141"/>
    </source>
</evidence>
<feature type="compositionally biased region" description="Basic and acidic residues" evidence="6">
    <location>
        <begin position="1"/>
        <end position="16"/>
    </location>
</feature>
<dbReference type="InterPro" id="IPR011701">
    <property type="entry name" value="MFS"/>
</dbReference>
<dbReference type="InterPro" id="IPR036259">
    <property type="entry name" value="MFS_trans_sf"/>
</dbReference>
<dbReference type="GO" id="GO:0022857">
    <property type="term" value="F:transmembrane transporter activity"/>
    <property type="evidence" value="ECO:0007669"/>
    <property type="project" value="InterPro"/>
</dbReference>
<evidence type="ECO:0000256" key="2">
    <source>
        <dbReference type="ARBA" id="ARBA00008335"/>
    </source>
</evidence>
<keyword evidence="10" id="KW-1185">Reference proteome</keyword>
<evidence type="ECO:0000256" key="3">
    <source>
        <dbReference type="ARBA" id="ARBA00022692"/>
    </source>
</evidence>
<feature type="compositionally biased region" description="Low complexity" evidence="6">
    <location>
        <begin position="29"/>
        <end position="39"/>
    </location>
</feature>
<feature type="transmembrane region" description="Helical" evidence="7">
    <location>
        <begin position="259"/>
        <end position="278"/>
    </location>
</feature>
<keyword evidence="5 7" id="KW-0472">Membrane</keyword>
<dbReference type="GeneID" id="18246146"/>
<dbReference type="Proteomes" id="UP000000707">
    <property type="component" value="Unassembled WGS sequence"/>
</dbReference>
<feature type="transmembrane region" description="Helical" evidence="7">
    <location>
        <begin position="290"/>
        <end position="309"/>
    </location>
</feature>
<feature type="transmembrane region" description="Helical" evidence="7">
    <location>
        <begin position="426"/>
        <end position="445"/>
    </location>
</feature>
<name>G3BEF6_CANTC</name>
<feature type="region of interest" description="Disordered" evidence="6">
    <location>
        <begin position="1"/>
        <end position="46"/>
    </location>
</feature>
<dbReference type="STRING" id="590646.G3BEF6"/>
<evidence type="ECO:0000256" key="6">
    <source>
        <dbReference type="SAM" id="MobiDB-lite"/>
    </source>
</evidence>
<dbReference type="PROSITE" id="PS50850">
    <property type="entry name" value="MFS"/>
    <property type="match status" value="1"/>
</dbReference>
<proteinExistence type="inferred from homology"/>
<organism evidence="10">
    <name type="scientific">Candida tenuis (strain ATCC 10573 / BCRC 21748 / CBS 615 / JCM 9827 / NBRC 10315 / NRRL Y-1498 / VKM Y-70)</name>
    <name type="common">Yeast</name>
    <name type="synonym">Yamadazyma tenuis</name>
    <dbReference type="NCBI Taxonomy" id="590646"/>
    <lineage>
        <taxon>Eukaryota</taxon>
        <taxon>Fungi</taxon>
        <taxon>Dikarya</taxon>
        <taxon>Ascomycota</taxon>
        <taxon>Saccharomycotina</taxon>
        <taxon>Pichiomycetes</taxon>
        <taxon>Debaryomycetaceae</taxon>
        <taxon>Yamadazyma</taxon>
    </lineage>
</organism>
<feature type="transmembrane region" description="Helical" evidence="7">
    <location>
        <begin position="329"/>
        <end position="346"/>
    </location>
</feature>
<dbReference type="RefSeq" id="XP_006690393.1">
    <property type="nucleotide sequence ID" value="XM_006690330.1"/>
</dbReference>
<reference evidence="9 10" key="1">
    <citation type="journal article" date="2011" name="Proc. Natl. Acad. Sci. U.S.A.">
        <title>Comparative genomics of xylose-fermenting fungi for enhanced biofuel production.</title>
        <authorList>
            <person name="Wohlbach D.J."/>
            <person name="Kuo A."/>
            <person name="Sato T.K."/>
            <person name="Potts K.M."/>
            <person name="Salamov A.A."/>
            <person name="LaButti K.M."/>
            <person name="Sun H."/>
            <person name="Clum A."/>
            <person name="Pangilinan J.L."/>
            <person name="Lindquist E.A."/>
            <person name="Lucas S."/>
            <person name="Lapidus A."/>
            <person name="Jin M."/>
            <person name="Gunawan C."/>
            <person name="Balan V."/>
            <person name="Dale B.E."/>
            <person name="Jeffries T.W."/>
            <person name="Zinkel R."/>
            <person name="Barry K.W."/>
            <person name="Grigoriev I.V."/>
            <person name="Gasch A.P."/>
        </authorList>
    </citation>
    <scope>NUCLEOTIDE SEQUENCE [LARGE SCALE GENOMIC DNA]</scope>
    <source>
        <strain evidence="10">ATCC 10573 / BCRC 21748 / CBS 615 / JCM 9827 / NBRC 10315 / NRRL Y-1498 / VKM Y-70</strain>
    </source>
</reference>
<evidence type="ECO:0000256" key="4">
    <source>
        <dbReference type="ARBA" id="ARBA00022989"/>
    </source>
</evidence>
<dbReference type="eggNOG" id="KOG0254">
    <property type="taxonomic scope" value="Eukaryota"/>
</dbReference>
<dbReference type="GO" id="GO:0005886">
    <property type="term" value="C:plasma membrane"/>
    <property type="evidence" value="ECO:0007669"/>
    <property type="project" value="TreeGrafter"/>
</dbReference>